<dbReference type="Proteomes" id="UP000264310">
    <property type="component" value="Unassembled WGS sequence"/>
</dbReference>
<name>A0A371XBW1_9HYPH</name>
<comment type="caution">
    <text evidence="3">The sequence shown here is derived from an EMBL/GenBank/DDBJ whole genome shotgun (WGS) entry which is preliminary data.</text>
</comment>
<evidence type="ECO:0000256" key="2">
    <source>
        <dbReference type="SAM" id="SignalP"/>
    </source>
</evidence>
<dbReference type="PANTHER" id="PTHR47637">
    <property type="entry name" value="CHAPERONE SURA"/>
    <property type="match status" value="1"/>
</dbReference>
<sequence length="310" mass="33983">MRGTVVAVLGLSGPAMVGLGATPVQAASAVKAVVNGQPVTTYQIRQRAAFLKLRRVAGNTTQKATDELIDEALKKQEIKRQGISIPDQAVNGAYENFAKSNKLTLAQLNQVLGQAGFSEAGFKDYIRVQMGWGQAVATRIRQEERLSEQDAVQRMLARGGEKPSTTEYSLQQVIFVIPTGQRASILGNRKREAEAFRSRFQSCENSFNIAKGLRDVTVRDLGRVAQPELPALWKDDVMRTNPGRATAPKETERGVELIAVCNARTISDDRAAQMVFQMQDMESLNKQGGENGPDAAVLKKLRESAQIVRR</sequence>
<proteinExistence type="predicted"/>
<evidence type="ECO:0000256" key="1">
    <source>
        <dbReference type="ARBA" id="ARBA00022729"/>
    </source>
</evidence>
<evidence type="ECO:0000313" key="3">
    <source>
        <dbReference type="EMBL" id="RFC66544.1"/>
    </source>
</evidence>
<dbReference type="InterPro" id="IPR050280">
    <property type="entry name" value="OMP_Chaperone_SurA"/>
</dbReference>
<dbReference type="GO" id="GO:0003755">
    <property type="term" value="F:peptidyl-prolyl cis-trans isomerase activity"/>
    <property type="evidence" value="ECO:0007669"/>
    <property type="project" value="UniProtKB-KW"/>
</dbReference>
<dbReference type="InterPro" id="IPR027304">
    <property type="entry name" value="Trigger_fact/SurA_dom_sf"/>
</dbReference>
<dbReference type="SUPFAM" id="SSF109998">
    <property type="entry name" value="Triger factor/SurA peptide-binding domain-like"/>
    <property type="match status" value="1"/>
</dbReference>
<dbReference type="Pfam" id="PF13624">
    <property type="entry name" value="SurA_N_3"/>
    <property type="match status" value="1"/>
</dbReference>
<protein>
    <submittedName>
        <fullName evidence="3">Peptidylprolyl isomerase</fullName>
    </submittedName>
</protein>
<keyword evidence="4" id="KW-1185">Reference proteome</keyword>
<feature type="chain" id="PRO_5016596948" evidence="2">
    <location>
        <begin position="27"/>
        <end position="310"/>
    </location>
</feature>
<feature type="signal peptide" evidence="2">
    <location>
        <begin position="1"/>
        <end position="26"/>
    </location>
</feature>
<gene>
    <name evidence="3" type="ORF">DYI37_01690</name>
</gene>
<keyword evidence="1 2" id="KW-0732">Signal</keyword>
<dbReference type="Gene3D" id="1.10.4030.10">
    <property type="entry name" value="Porin chaperone SurA, peptide-binding domain"/>
    <property type="match status" value="1"/>
</dbReference>
<keyword evidence="3" id="KW-0413">Isomerase</keyword>
<evidence type="ECO:0000313" key="4">
    <source>
        <dbReference type="Proteomes" id="UP000264310"/>
    </source>
</evidence>
<dbReference type="OrthoDB" id="9791746at2"/>
<reference evidence="3 4" key="1">
    <citation type="submission" date="2018-08" db="EMBL/GenBank/DDBJ databases">
        <title>Fulvimarina sp. 85, whole genome shotgun sequence.</title>
        <authorList>
            <person name="Tuo L."/>
        </authorList>
    </citation>
    <scope>NUCLEOTIDE SEQUENCE [LARGE SCALE GENOMIC DNA]</scope>
    <source>
        <strain evidence="3 4">85</strain>
    </source>
</reference>
<organism evidence="3 4">
    <name type="scientific">Fulvimarina endophytica</name>
    <dbReference type="NCBI Taxonomy" id="2293836"/>
    <lineage>
        <taxon>Bacteria</taxon>
        <taxon>Pseudomonadati</taxon>
        <taxon>Pseudomonadota</taxon>
        <taxon>Alphaproteobacteria</taxon>
        <taxon>Hyphomicrobiales</taxon>
        <taxon>Aurantimonadaceae</taxon>
        <taxon>Fulvimarina</taxon>
    </lineage>
</organism>
<accession>A0A371XBW1</accession>
<dbReference type="PANTHER" id="PTHR47637:SF1">
    <property type="entry name" value="CHAPERONE SURA"/>
    <property type="match status" value="1"/>
</dbReference>
<dbReference type="AlphaFoldDB" id="A0A371XBW1"/>
<dbReference type="EMBL" id="QURL01000001">
    <property type="protein sequence ID" value="RFC66544.1"/>
    <property type="molecule type" value="Genomic_DNA"/>
</dbReference>